<reference evidence="2 3" key="2">
    <citation type="submission" date="2018-11" db="EMBL/GenBank/DDBJ databases">
        <authorList>
            <consortium name="Pathogen Informatics"/>
        </authorList>
    </citation>
    <scope>NUCLEOTIDE SEQUENCE [LARGE SCALE GENOMIC DNA]</scope>
</reference>
<dbReference type="Proteomes" id="UP000267096">
    <property type="component" value="Unassembled WGS sequence"/>
</dbReference>
<name>A0A0M3J011_ANISI</name>
<evidence type="ECO:0000313" key="3">
    <source>
        <dbReference type="Proteomes" id="UP000267096"/>
    </source>
</evidence>
<evidence type="ECO:0000313" key="4">
    <source>
        <dbReference type="WBParaSite" id="ASIM_0000084501-mRNA-1"/>
    </source>
</evidence>
<keyword evidence="1" id="KW-0812">Transmembrane</keyword>
<evidence type="ECO:0000256" key="1">
    <source>
        <dbReference type="SAM" id="Phobius"/>
    </source>
</evidence>
<dbReference type="EMBL" id="UYRR01000591">
    <property type="protein sequence ID" value="VDK18039.1"/>
    <property type="molecule type" value="Genomic_DNA"/>
</dbReference>
<organism evidence="4">
    <name type="scientific">Anisakis simplex</name>
    <name type="common">Herring worm</name>
    <dbReference type="NCBI Taxonomy" id="6269"/>
    <lineage>
        <taxon>Eukaryota</taxon>
        <taxon>Metazoa</taxon>
        <taxon>Ecdysozoa</taxon>
        <taxon>Nematoda</taxon>
        <taxon>Chromadorea</taxon>
        <taxon>Rhabditida</taxon>
        <taxon>Spirurina</taxon>
        <taxon>Ascaridomorpha</taxon>
        <taxon>Ascaridoidea</taxon>
        <taxon>Anisakidae</taxon>
        <taxon>Anisakis</taxon>
        <taxon>Anisakis simplex complex</taxon>
    </lineage>
</organism>
<keyword evidence="3" id="KW-1185">Reference proteome</keyword>
<reference evidence="4" key="1">
    <citation type="submission" date="2017-02" db="UniProtKB">
        <authorList>
            <consortium name="WormBaseParasite"/>
        </authorList>
    </citation>
    <scope>IDENTIFICATION</scope>
</reference>
<dbReference type="WBParaSite" id="ASIM_0000084501-mRNA-1">
    <property type="protein sequence ID" value="ASIM_0000084501-mRNA-1"/>
    <property type="gene ID" value="ASIM_0000084501"/>
</dbReference>
<dbReference type="OrthoDB" id="5780344at2759"/>
<gene>
    <name evidence="2" type="ORF">ASIM_LOCUS743</name>
</gene>
<proteinExistence type="predicted"/>
<accession>A0A0M3J011</accession>
<keyword evidence="1" id="KW-1133">Transmembrane helix</keyword>
<keyword evidence="1" id="KW-0472">Membrane</keyword>
<evidence type="ECO:0000313" key="2">
    <source>
        <dbReference type="EMBL" id="VDK18039.1"/>
    </source>
</evidence>
<sequence length="177" mass="20056">MLSVSQACMIQISLADRIHHVRFILSKIISPLLEHHPNGSQPIEQAFGCQFWDGDELSGKNSTPSCSSVLHDEVVSLTTLHVIIFLHIVPIIVFLYILLRNLVESDAEHLFLYVENVEQRTDEECTPSVSSITTTTNNSTSQLDRYFQFIDQFIRSSNFIVYLLTCPSYSAASFRIC</sequence>
<feature type="transmembrane region" description="Helical" evidence="1">
    <location>
        <begin position="80"/>
        <end position="99"/>
    </location>
</feature>
<protein>
    <submittedName>
        <fullName evidence="4">Transmembrane protein</fullName>
    </submittedName>
</protein>
<dbReference type="AlphaFoldDB" id="A0A0M3J011"/>